<comment type="caution">
    <text evidence="2">The sequence shown here is derived from an EMBL/GenBank/DDBJ whole genome shotgun (WGS) entry which is preliminary data.</text>
</comment>
<accession>A0AAD8WAY0</accession>
<protein>
    <submittedName>
        <fullName evidence="2">Uncharacterized protein</fullName>
    </submittedName>
</protein>
<keyword evidence="3" id="KW-1185">Reference proteome</keyword>
<dbReference type="Proteomes" id="UP001231189">
    <property type="component" value="Unassembled WGS sequence"/>
</dbReference>
<dbReference type="EMBL" id="JAUUTY010000004">
    <property type="protein sequence ID" value="KAK1649608.1"/>
    <property type="molecule type" value="Genomic_DNA"/>
</dbReference>
<proteinExistence type="predicted"/>
<gene>
    <name evidence="2" type="ORF">QYE76_067413</name>
</gene>
<sequence length="346" mass="38516">MGFAAARLRKVFRIVALGRGFATEAICRRKGRSGGSRGPEAARPGPGRAACGHLVAPLRYLFGLLEAPCKNRTPGEDFVQFENISLLGFLKPKTAKTNWLFGILLIVDAVADFADQFTRLERENVQLRKAVKTTADQVLEANRLTTEAQNENTILKDELKKLKKKMKDEQKARHKAFIETDEKEGALREYCRYAYRSYNKLRVDTMSDPLSFATESSNQLQDLLKKTKGALSKLFSMMFTKMGQNKTLGEMADSFFVDSSEAIEVLKRRSRLYGAVLTFQLLMGHGLGSDLEKLSKALPMDADNCLVNLEPFKQSSVMCANRLLKLVEEDKNKTASQAAPGSSAQA</sequence>
<evidence type="ECO:0000313" key="3">
    <source>
        <dbReference type="Proteomes" id="UP001231189"/>
    </source>
</evidence>
<evidence type="ECO:0000313" key="2">
    <source>
        <dbReference type="EMBL" id="KAK1649608.1"/>
    </source>
</evidence>
<evidence type="ECO:0000256" key="1">
    <source>
        <dbReference type="SAM" id="Coils"/>
    </source>
</evidence>
<keyword evidence="1" id="KW-0175">Coiled coil</keyword>
<feature type="coiled-coil region" evidence="1">
    <location>
        <begin position="110"/>
        <end position="179"/>
    </location>
</feature>
<reference evidence="2" key="1">
    <citation type="submission" date="2023-07" db="EMBL/GenBank/DDBJ databases">
        <title>A chromosome-level genome assembly of Lolium multiflorum.</title>
        <authorList>
            <person name="Chen Y."/>
            <person name="Copetti D."/>
            <person name="Kolliker R."/>
            <person name="Studer B."/>
        </authorList>
    </citation>
    <scope>NUCLEOTIDE SEQUENCE</scope>
    <source>
        <strain evidence="2">02402/16</strain>
        <tissue evidence="2">Leaf</tissue>
    </source>
</reference>
<dbReference type="AlphaFoldDB" id="A0AAD8WAY0"/>
<organism evidence="2 3">
    <name type="scientific">Lolium multiflorum</name>
    <name type="common">Italian ryegrass</name>
    <name type="synonym">Lolium perenne subsp. multiflorum</name>
    <dbReference type="NCBI Taxonomy" id="4521"/>
    <lineage>
        <taxon>Eukaryota</taxon>
        <taxon>Viridiplantae</taxon>
        <taxon>Streptophyta</taxon>
        <taxon>Embryophyta</taxon>
        <taxon>Tracheophyta</taxon>
        <taxon>Spermatophyta</taxon>
        <taxon>Magnoliopsida</taxon>
        <taxon>Liliopsida</taxon>
        <taxon>Poales</taxon>
        <taxon>Poaceae</taxon>
        <taxon>BOP clade</taxon>
        <taxon>Pooideae</taxon>
        <taxon>Poodae</taxon>
        <taxon>Poeae</taxon>
        <taxon>Poeae Chloroplast Group 2 (Poeae type)</taxon>
        <taxon>Loliodinae</taxon>
        <taxon>Loliinae</taxon>
        <taxon>Lolium</taxon>
    </lineage>
</organism>
<name>A0AAD8WAY0_LOLMU</name>